<proteinExistence type="predicted"/>
<dbReference type="InterPro" id="IPR003959">
    <property type="entry name" value="ATPase_AAA_core"/>
</dbReference>
<organism evidence="3 4">
    <name type="scientific">Pseudolysinimonas kribbensis</name>
    <dbReference type="NCBI Taxonomy" id="433641"/>
    <lineage>
        <taxon>Bacteria</taxon>
        <taxon>Bacillati</taxon>
        <taxon>Actinomycetota</taxon>
        <taxon>Actinomycetes</taxon>
        <taxon>Micrococcales</taxon>
        <taxon>Microbacteriaceae</taxon>
        <taxon>Pseudolysinimonas</taxon>
    </lineage>
</organism>
<reference evidence="4" key="1">
    <citation type="journal article" date="2019" name="Int. J. Syst. Evol. Microbiol.">
        <title>The Global Catalogue of Microorganisms (GCM) 10K type strain sequencing project: providing services to taxonomists for standard genome sequencing and annotation.</title>
        <authorList>
            <consortium name="The Broad Institute Genomics Platform"/>
            <consortium name="The Broad Institute Genome Sequencing Center for Infectious Disease"/>
            <person name="Wu L."/>
            <person name="Ma J."/>
        </authorList>
    </citation>
    <scope>NUCLEOTIDE SEQUENCE [LARGE SCALE GENOMIC DNA]</scope>
    <source>
        <strain evidence="4">NBRC 108894</strain>
    </source>
</reference>
<dbReference type="Pfam" id="PF13304">
    <property type="entry name" value="AAA_21"/>
    <property type="match status" value="1"/>
</dbReference>
<evidence type="ECO:0000256" key="1">
    <source>
        <dbReference type="ARBA" id="ARBA00023236"/>
    </source>
</evidence>
<protein>
    <recommendedName>
        <fullName evidence="2">ATPase AAA-type core domain-containing protein</fullName>
    </recommendedName>
</protein>
<keyword evidence="4" id="KW-1185">Reference proteome</keyword>
<evidence type="ECO:0000313" key="3">
    <source>
        <dbReference type="EMBL" id="GMA95349.1"/>
    </source>
</evidence>
<evidence type="ECO:0000313" key="4">
    <source>
        <dbReference type="Proteomes" id="UP001157034"/>
    </source>
</evidence>
<accession>A0ABQ6K7F2</accession>
<dbReference type="Proteomes" id="UP001157034">
    <property type="component" value="Unassembled WGS sequence"/>
</dbReference>
<sequence length="306" mass="33104">MRAGRAPAQGTVRTGPVSLRMGFAGDEFGYAVDLGLPIPQEGSLFGRDPEIKAESIWHGSVPRPATALAERIGPHVRLRDDGGWTSADRALAPWESMLDEVDSPEVRAVRRALRGWRFYDHIRADPESPVRAAEIGTRTPVLASDGRDLAGALQTIREIGMRERLDAAVDEAFPGSRLDIREHDGRFEVTLAQPGLLRPLSAAELSDGTLRYLVWVAALLSPRPAGLIVLNEPETSLHPELLPALARLIGVASRESQLVVVSHAAVIVDALRQGGGRVAELRKVAGETQVAGQGTLDEPSWSWPTR</sequence>
<dbReference type="SUPFAM" id="SSF52540">
    <property type="entry name" value="P-loop containing nucleoside triphosphate hydrolases"/>
    <property type="match status" value="1"/>
</dbReference>
<name>A0ABQ6K7F2_9MICO</name>
<evidence type="ECO:0000259" key="2">
    <source>
        <dbReference type="Pfam" id="PF13304"/>
    </source>
</evidence>
<dbReference type="PANTHER" id="PTHR32182">
    <property type="entry name" value="DNA REPLICATION AND REPAIR PROTEIN RECF"/>
    <property type="match status" value="1"/>
</dbReference>
<feature type="domain" description="ATPase AAA-type core" evidence="2">
    <location>
        <begin position="162"/>
        <end position="269"/>
    </location>
</feature>
<keyword evidence="1" id="KW-0227">DNA damage</keyword>
<dbReference type="InterPro" id="IPR027417">
    <property type="entry name" value="P-loop_NTPase"/>
</dbReference>
<dbReference type="PANTHER" id="PTHR32182:SF25">
    <property type="entry name" value="SLR1056 PROTEIN"/>
    <property type="match status" value="1"/>
</dbReference>
<keyword evidence="1" id="KW-0742">SOS response</keyword>
<dbReference type="EMBL" id="BSVB01000001">
    <property type="protein sequence ID" value="GMA95349.1"/>
    <property type="molecule type" value="Genomic_DNA"/>
</dbReference>
<comment type="caution">
    <text evidence="3">The sequence shown here is derived from an EMBL/GenBank/DDBJ whole genome shotgun (WGS) entry which is preliminary data.</text>
</comment>
<dbReference type="Gene3D" id="3.40.50.300">
    <property type="entry name" value="P-loop containing nucleotide triphosphate hydrolases"/>
    <property type="match status" value="1"/>
</dbReference>
<gene>
    <name evidence="3" type="ORF">GCM10025881_21730</name>
</gene>